<accession>A0A915ZTY4</accession>
<organism evidence="1 2">
    <name type="scientific">Rhizophagus irregularis</name>
    <dbReference type="NCBI Taxonomy" id="588596"/>
    <lineage>
        <taxon>Eukaryota</taxon>
        <taxon>Fungi</taxon>
        <taxon>Fungi incertae sedis</taxon>
        <taxon>Mucoromycota</taxon>
        <taxon>Glomeromycotina</taxon>
        <taxon>Glomeromycetes</taxon>
        <taxon>Glomerales</taxon>
        <taxon>Glomeraceae</taxon>
        <taxon>Rhizophagus</taxon>
    </lineage>
</organism>
<name>A0A915ZTY4_9GLOM</name>
<gene>
    <name evidence="1" type="ORF">CHRIB12_LOCUS21700</name>
</gene>
<dbReference type="AlphaFoldDB" id="A0A915ZTY4"/>
<dbReference type="Proteomes" id="UP000684084">
    <property type="component" value="Unassembled WGS sequence"/>
</dbReference>
<dbReference type="EMBL" id="CAGKOT010000070">
    <property type="protein sequence ID" value="CAB5390830.1"/>
    <property type="molecule type" value="Genomic_DNA"/>
</dbReference>
<comment type="caution">
    <text evidence="1">The sequence shown here is derived from an EMBL/GenBank/DDBJ whole genome shotgun (WGS) entry which is preliminary data.</text>
</comment>
<protein>
    <submittedName>
        <fullName evidence="1">Uncharacterized protein</fullName>
    </submittedName>
</protein>
<reference evidence="1" key="1">
    <citation type="submission" date="2020-05" db="EMBL/GenBank/DDBJ databases">
        <authorList>
            <person name="Rincon C."/>
            <person name="Sanders R I."/>
            <person name="Robbins C."/>
            <person name="Chaturvedi A."/>
        </authorList>
    </citation>
    <scope>NUCLEOTIDE SEQUENCE</scope>
    <source>
        <strain evidence="1">CHB12</strain>
    </source>
</reference>
<evidence type="ECO:0000313" key="2">
    <source>
        <dbReference type="Proteomes" id="UP000684084"/>
    </source>
</evidence>
<evidence type="ECO:0000313" key="1">
    <source>
        <dbReference type="EMBL" id="CAB5390830.1"/>
    </source>
</evidence>
<proteinExistence type="predicted"/>
<sequence length="66" mass="7769">MYKNLPEPKNLDSEVFDSKQMILSLSLIEKNVSRNIDMNKDHITSDMLISLQNSFFKLFLVEDHRP</sequence>